<evidence type="ECO:0000259" key="2">
    <source>
        <dbReference type="Pfam" id="PF13847"/>
    </source>
</evidence>
<dbReference type="Gene3D" id="3.40.50.150">
    <property type="entry name" value="Vaccinia Virus protein VP39"/>
    <property type="match status" value="1"/>
</dbReference>
<evidence type="ECO:0000256" key="1">
    <source>
        <dbReference type="SAM" id="Phobius"/>
    </source>
</evidence>
<gene>
    <name evidence="3" type="ORF">H8S84_14640</name>
</gene>
<keyword evidence="1" id="KW-0472">Membrane</keyword>
<name>A0A923NAX8_9BACT</name>
<dbReference type="Pfam" id="PF13847">
    <property type="entry name" value="Methyltransf_31"/>
    <property type="match status" value="1"/>
</dbReference>
<protein>
    <submittedName>
        <fullName evidence="3">Class I SAM-dependent methyltransferase</fullName>
    </submittedName>
</protein>
<comment type="caution">
    <text evidence="3">The sequence shown here is derived from an EMBL/GenBank/DDBJ whole genome shotgun (WGS) entry which is preliminary data.</text>
</comment>
<keyword evidence="3" id="KW-0489">Methyltransferase</keyword>
<dbReference type="EMBL" id="JACRVF010000004">
    <property type="protein sequence ID" value="MBC5994082.1"/>
    <property type="molecule type" value="Genomic_DNA"/>
</dbReference>
<reference evidence="3" key="1">
    <citation type="submission" date="2020-08" db="EMBL/GenBank/DDBJ databases">
        <title>Pontibacter sp. SD6 16S ribosomal RNA gene Genome sequencing and assembly.</title>
        <authorList>
            <person name="Kang M."/>
        </authorList>
    </citation>
    <scope>NUCLEOTIDE SEQUENCE</scope>
    <source>
        <strain evidence="3">SD6</strain>
    </source>
</reference>
<dbReference type="CDD" id="cd02440">
    <property type="entry name" value="AdoMet_MTases"/>
    <property type="match status" value="1"/>
</dbReference>
<feature type="domain" description="Methyltransferase" evidence="2">
    <location>
        <begin position="51"/>
        <end position="170"/>
    </location>
</feature>
<evidence type="ECO:0000313" key="3">
    <source>
        <dbReference type="EMBL" id="MBC5994082.1"/>
    </source>
</evidence>
<proteinExistence type="predicted"/>
<keyword evidence="1" id="KW-1133">Transmembrane helix</keyword>
<dbReference type="GO" id="GO:0032259">
    <property type="term" value="P:methylation"/>
    <property type="evidence" value="ECO:0007669"/>
    <property type="project" value="UniProtKB-KW"/>
</dbReference>
<dbReference type="InterPro" id="IPR029063">
    <property type="entry name" value="SAM-dependent_MTases_sf"/>
</dbReference>
<dbReference type="SUPFAM" id="SSF53335">
    <property type="entry name" value="S-adenosyl-L-methionine-dependent methyltransferases"/>
    <property type="match status" value="1"/>
</dbReference>
<keyword evidence="4" id="KW-1185">Reference proteome</keyword>
<dbReference type="AlphaFoldDB" id="A0A923NAX8"/>
<organism evidence="3 4">
    <name type="scientific">Pontibacter cellulosilyticus</name>
    <dbReference type="NCBI Taxonomy" id="1720253"/>
    <lineage>
        <taxon>Bacteria</taxon>
        <taxon>Pseudomonadati</taxon>
        <taxon>Bacteroidota</taxon>
        <taxon>Cytophagia</taxon>
        <taxon>Cytophagales</taxon>
        <taxon>Hymenobacteraceae</taxon>
        <taxon>Pontibacter</taxon>
    </lineage>
</organism>
<keyword evidence="1" id="KW-0812">Transmembrane</keyword>
<evidence type="ECO:0000313" key="4">
    <source>
        <dbReference type="Proteomes" id="UP000603640"/>
    </source>
</evidence>
<dbReference type="Proteomes" id="UP000603640">
    <property type="component" value="Unassembled WGS sequence"/>
</dbReference>
<dbReference type="RefSeq" id="WP_187068102.1">
    <property type="nucleotide sequence ID" value="NZ_JACRVF010000004.1"/>
</dbReference>
<accession>A0A923NAX8</accession>
<keyword evidence="3" id="KW-0808">Transferase</keyword>
<dbReference type="GO" id="GO:0008168">
    <property type="term" value="F:methyltransferase activity"/>
    <property type="evidence" value="ECO:0007669"/>
    <property type="project" value="UniProtKB-KW"/>
</dbReference>
<feature type="transmembrane region" description="Helical" evidence="1">
    <location>
        <begin position="221"/>
        <end position="240"/>
    </location>
</feature>
<dbReference type="PANTHER" id="PTHR43861">
    <property type="entry name" value="TRANS-ACONITATE 2-METHYLTRANSFERASE-RELATED"/>
    <property type="match status" value="1"/>
</dbReference>
<dbReference type="InterPro" id="IPR025714">
    <property type="entry name" value="Methyltranfer_dom"/>
</dbReference>
<sequence>MQYDPIKRVLGDAFNKTPFLRRVFYNLLDLLLLRTWHVHKELREWATNRKNKEQHILDAGSGFGQYTYYLSGMSSKWSVLAVDVKEEQISDSNCFIRAIGRHNVLFKIGDLVKYREPNSYDLILSVDVMEHILEDVEVFKNFQASLRSGGMLVISTPSDQGGSDVHGDNETSFIEEHVRDGYNIQEIQDKLKQAGFRRVEARYSYGKPGQISWRLSMKYPLLMLNASKIFFLVLPFYYLVTFPVSMLLNWMDVNGKHASGTGLIVKAWK</sequence>